<feature type="coiled-coil region" evidence="1">
    <location>
        <begin position="43"/>
        <end position="70"/>
    </location>
</feature>
<proteinExistence type="predicted"/>
<dbReference type="RefSeq" id="WP_192557611.1">
    <property type="nucleotide sequence ID" value="NZ_JACZZA010000016.1"/>
</dbReference>
<dbReference type="Proteomes" id="UP000651010">
    <property type="component" value="Unassembled WGS sequence"/>
</dbReference>
<gene>
    <name evidence="2" type="ORF">IGX34_20495</name>
</gene>
<evidence type="ECO:0000313" key="2">
    <source>
        <dbReference type="EMBL" id="MBE1162771.1"/>
    </source>
</evidence>
<organism evidence="2 3">
    <name type="scientific">Dyella acidiphila</name>
    <dbReference type="NCBI Taxonomy" id="2775866"/>
    <lineage>
        <taxon>Bacteria</taxon>
        <taxon>Pseudomonadati</taxon>
        <taxon>Pseudomonadota</taxon>
        <taxon>Gammaproteobacteria</taxon>
        <taxon>Lysobacterales</taxon>
        <taxon>Rhodanobacteraceae</taxon>
        <taxon>Dyella</taxon>
    </lineage>
</organism>
<reference evidence="2 3" key="1">
    <citation type="submission" date="2020-09" db="EMBL/GenBank/DDBJ databases">
        <title>Dyella sp. 7MK23 isolated from forest soil.</title>
        <authorList>
            <person name="Fu J."/>
        </authorList>
    </citation>
    <scope>NUCLEOTIDE SEQUENCE [LARGE SCALE GENOMIC DNA]</scope>
    <source>
        <strain evidence="2 3">7MK23</strain>
    </source>
</reference>
<accession>A0ABR9GFH1</accession>
<dbReference type="EMBL" id="JACZZA010000016">
    <property type="protein sequence ID" value="MBE1162771.1"/>
    <property type="molecule type" value="Genomic_DNA"/>
</dbReference>
<comment type="caution">
    <text evidence="2">The sequence shown here is derived from an EMBL/GenBank/DDBJ whole genome shotgun (WGS) entry which is preliminary data.</text>
</comment>
<keyword evidence="1" id="KW-0175">Coiled coil</keyword>
<evidence type="ECO:0000313" key="3">
    <source>
        <dbReference type="Proteomes" id="UP000651010"/>
    </source>
</evidence>
<sequence>MNTQGAPHARSPWHLSTWSDYLAQLMHPQVQPPVHMTRRQELLAAQDKRRQEHRDQVLELLREVREKRHAEAHIK</sequence>
<protein>
    <submittedName>
        <fullName evidence="2">Uncharacterized protein</fullName>
    </submittedName>
</protein>
<name>A0ABR9GFH1_9GAMM</name>
<evidence type="ECO:0000256" key="1">
    <source>
        <dbReference type="SAM" id="Coils"/>
    </source>
</evidence>
<keyword evidence="3" id="KW-1185">Reference proteome</keyword>